<dbReference type="EMBL" id="JAWNGG020000020">
    <property type="protein sequence ID" value="KAK9308537.1"/>
    <property type="molecule type" value="Genomic_DNA"/>
</dbReference>
<organism evidence="2 3">
    <name type="scientific">Tetragonisca angustula</name>
    <dbReference type="NCBI Taxonomy" id="166442"/>
    <lineage>
        <taxon>Eukaryota</taxon>
        <taxon>Metazoa</taxon>
        <taxon>Ecdysozoa</taxon>
        <taxon>Arthropoda</taxon>
        <taxon>Hexapoda</taxon>
        <taxon>Insecta</taxon>
        <taxon>Pterygota</taxon>
        <taxon>Neoptera</taxon>
        <taxon>Endopterygota</taxon>
        <taxon>Hymenoptera</taxon>
        <taxon>Apocrita</taxon>
        <taxon>Aculeata</taxon>
        <taxon>Apoidea</taxon>
        <taxon>Anthophila</taxon>
        <taxon>Apidae</taxon>
        <taxon>Tetragonisca</taxon>
    </lineage>
</organism>
<protein>
    <submittedName>
        <fullName evidence="2">Uncharacterized protein</fullName>
    </submittedName>
</protein>
<feature type="region of interest" description="Disordered" evidence="1">
    <location>
        <begin position="1"/>
        <end position="111"/>
    </location>
</feature>
<feature type="compositionally biased region" description="Basic and acidic residues" evidence="1">
    <location>
        <begin position="67"/>
        <end position="111"/>
    </location>
</feature>
<gene>
    <name evidence="2" type="ORF">QLX08_001522</name>
</gene>
<name>A0AAW1AF63_9HYME</name>
<accession>A0AAW1AF63</accession>
<feature type="compositionally biased region" description="Basic and acidic residues" evidence="1">
    <location>
        <begin position="18"/>
        <end position="37"/>
    </location>
</feature>
<evidence type="ECO:0000256" key="1">
    <source>
        <dbReference type="SAM" id="MobiDB-lite"/>
    </source>
</evidence>
<sequence length="111" mass="12536">MRRGGTRRQTENQPTNDEDAKHDRWQCDEPESRDPRPGHLLSRAGAVSPIQLGGEDTRKAGKAVRGRTVESGRESVVEGGKVREGGQRARVCDERPWNARRREEHGPREQT</sequence>
<dbReference type="AlphaFoldDB" id="A0AAW1AF63"/>
<reference evidence="2 3" key="1">
    <citation type="submission" date="2024-05" db="EMBL/GenBank/DDBJ databases">
        <title>The nuclear and mitochondrial genome assemblies of Tetragonisca angustula (Apidae: Meliponini), a tiny yet remarkable pollinator in the Neotropics.</title>
        <authorList>
            <person name="Ferrari R."/>
            <person name="Ricardo P.C."/>
            <person name="Dias F.C."/>
            <person name="Araujo N.S."/>
            <person name="Soares D.O."/>
            <person name="Zhou Q.-S."/>
            <person name="Zhu C.-D."/>
            <person name="Coutinho L."/>
            <person name="Airas M.C."/>
            <person name="Batista T.M."/>
        </authorList>
    </citation>
    <scope>NUCLEOTIDE SEQUENCE [LARGE SCALE GENOMIC DNA]</scope>
    <source>
        <strain evidence="2">ASF017062</strain>
        <tissue evidence="2">Abdomen</tissue>
    </source>
</reference>
<keyword evidence="3" id="KW-1185">Reference proteome</keyword>
<comment type="caution">
    <text evidence="2">The sequence shown here is derived from an EMBL/GenBank/DDBJ whole genome shotgun (WGS) entry which is preliminary data.</text>
</comment>
<dbReference type="Proteomes" id="UP001432146">
    <property type="component" value="Unassembled WGS sequence"/>
</dbReference>
<evidence type="ECO:0000313" key="2">
    <source>
        <dbReference type="EMBL" id="KAK9308537.1"/>
    </source>
</evidence>
<proteinExistence type="predicted"/>
<evidence type="ECO:0000313" key="3">
    <source>
        <dbReference type="Proteomes" id="UP001432146"/>
    </source>
</evidence>